<dbReference type="PROSITE" id="PS51257">
    <property type="entry name" value="PROKAR_LIPOPROTEIN"/>
    <property type="match status" value="1"/>
</dbReference>
<dbReference type="GO" id="GO:0043165">
    <property type="term" value="P:Gram-negative-bacterium-type cell outer membrane assembly"/>
    <property type="evidence" value="ECO:0007669"/>
    <property type="project" value="InterPro"/>
</dbReference>
<dbReference type="RefSeq" id="WP_109760597.1">
    <property type="nucleotide sequence ID" value="NZ_CP034588.1"/>
</dbReference>
<comment type="caution">
    <text evidence="1">The sequence shown here is derived from an EMBL/GenBank/DDBJ whole genome shotgun (WGS) entry which is preliminary data.</text>
</comment>
<keyword evidence="1" id="KW-0449">Lipoprotein</keyword>
<reference evidence="1 2" key="1">
    <citation type="submission" date="2018-05" db="EMBL/GenBank/DDBJ databases">
        <title>Genomic Encyclopedia of Type Strains, Phase IV (KMG-IV): sequencing the most valuable type-strain genomes for metagenomic binning, comparative biology and taxonomic classification.</title>
        <authorList>
            <person name="Goeker M."/>
        </authorList>
    </citation>
    <scope>NUCLEOTIDE SEQUENCE [LARGE SCALE GENOMIC DNA]</scope>
    <source>
        <strain evidence="1 2">DSM 103371</strain>
    </source>
</reference>
<protein>
    <submittedName>
        <fullName evidence="1">LPS-assembly lipoprotein</fullName>
    </submittedName>
</protein>
<evidence type="ECO:0000313" key="1">
    <source>
        <dbReference type="EMBL" id="PWK54812.1"/>
    </source>
</evidence>
<proteinExistence type="predicted"/>
<dbReference type="GO" id="GO:0019867">
    <property type="term" value="C:outer membrane"/>
    <property type="evidence" value="ECO:0007669"/>
    <property type="project" value="InterPro"/>
</dbReference>
<keyword evidence="2" id="KW-1185">Reference proteome</keyword>
<name>A0A316G2B2_9RHOB</name>
<gene>
    <name evidence="1" type="ORF">C8D95_110104</name>
</gene>
<dbReference type="InterPro" id="IPR007485">
    <property type="entry name" value="LPS_assembly_LptE"/>
</dbReference>
<organism evidence="1 2">
    <name type="scientific">Silicimonas algicola</name>
    <dbReference type="NCBI Taxonomy" id="1826607"/>
    <lineage>
        <taxon>Bacteria</taxon>
        <taxon>Pseudomonadati</taxon>
        <taxon>Pseudomonadota</taxon>
        <taxon>Alphaproteobacteria</taxon>
        <taxon>Rhodobacterales</taxon>
        <taxon>Paracoccaceae</taxon>
    </lineage>
</organism>
<dbReference type="Gene3D" id="3.30.160.150">
    <property type="entry name" value="Lipoprotein like domain"/>
    <property type="match status" value="1"/>
</dbReference>
<dbReference type="OrthoDB" id="7629596at2"/>
<evidence type="ECO:0000313" key="2">
    <source>
        <dbReference type="Proteomes" id="UP000245390"/>
    </source>
</evidence>
<dbReference type="AlphaFoldDB" id="A0A316G2B2"/>
<dbReference type="Pfam" id="PF04390">
    <property type="entry name" value="LptE"/>
    <property type="match status" value="1"/>
</dbReference>
<dbReference type="Proteomes" id="UP000245390">
    <property type="component" value="Unassembled WGS sequence"/>
</dbReference>
<sequence>MSSSDRRTLLLSFLALAGCGFTPVYGPGGSAEGLRGRIDVGPPVDEAGYVLVRRLEDRLGASEEGDLALTADIRLSEDAVGFLPDGEISRYNVSGRVEWRLTRKGNDTVVATGSEQSFTSYSATSTTVATAFAARDARRRLMVILADRIVADLMTRVP</sequence>
<accession>A0A316G2B2</accession>
<dbReference type="EMBL" id="QGGV01000010">
    <property type="protein sequence ID" value="PWK54812.1"/>
    <property type="molecule type" value="Genomic_DNA"/>
</dbReference>
<dbReference type="KEGG" id="salo:EF888_00875"/>